<dbReference type="Gene3D" id="1.10.510.10">
    <property type="entry name" value="Transferase(Phosphotransferase) domain 1"/>
    <property type="match status" value="1"/>
</dbReference>
<sequence length="322" mass="35475">MVEEAAHAVVPSEWDSGRFRFVALLQEAPRNNGRVELLEDVQTGRLIAAKAMPMSWVCESHEAFMAAHPEESELPWRDILTTYHLSKVVGLSCVCEFMGLFHRQGQEGLEVCIVLSYCAGGDLFTWLERSLQLTGSSRELAARPLMRSVLLAVLGIHEQGFAHGDLSLENVLLVDAEERDPTAIKVCIIDFAASTGPRASGLRGKPSYQAPEVHSDQEYDAFAADAFSLGVMLFTIAVGNYPWRSTRPHVCPCFRYAADRGLPAYLARRKIRGNGDEQVTLAALLSPKLVSLLTGLLCMDGPSRLTPQAALEHPWFAEDRPP</sequence>
<organism evidence="7">
    <name type="scientific">Alexandrium monilatum</name>
    <dbReference type="NCBI Taxonomy" id="311494"/>
    <lineage>
        <taxon>Eukaryota</taxon>
        <taxon>Sar</taxon>
        <taxon>Alveolata</taxon>
        <taxon>Dinophyceae</taxon>
        <taxon>Gonyaulacales</taxon>
        <taxon>Pyrocystaceae</taxon>
        <taxon>Alexandrium</taxon>
    </lineage>
</organism>
<dbReference type="PANTHER" id="PTHR24345:SF91">
    <property type="entry name" value="SERINE_THREONINE-PROTEIN KINASE PLK4"/>
    <property type="match status" value="1"/>
</dbReference>
<keyword evidence="1" id="KW-0723">Serine/threonine-protein kinase</keyword>
<name>A0A7S4VH06_9DINO</name>
<evidence type="ECO:0000313" key="7">
    <source>
        <dbReference type="EMBL" id="CAE4583500.1"/>
    </source>
</evidence>
<dbReference type="InterPro" id="IPR000719">
    <property type="entry name" value="Prot_kinase_dom"/>
</dbReference>
<dbReference type="SUPFAM" id="SSF56112">
    <property type="entry name" value="Protein kinase-like (PK-like)"/>
    <property type="match status" value="1"/>
</dbReference>
<evidence type="ECO:0000256" key="3">
    <source>
        <dbReference type="ARBA" id="ARBA00022741"/>
    </source>
</evidence>
<dbReference type="InterPro" id="IPR011009">
    <property type="entry name" value="Kinase-like_dom_sf"/>
</dbReference>
<evidence type="ECO:0000256" key="2">
    <source>
        <dbReference type="ARBA" id="ARBA00022679"/>
    </source>
</evidence>
<keyword evidence="2" id="KW-0808">Transferase</keyword>
<evidence type="ECO:0000256" key="4">
    <source>
        <dbReference type="ARBA" id="ARBA00022777"/>
    </source>
</evidence>
<feature type="domain" description="Protein kinase" evidence="6">
    <location>
        <begin position="21"/>
        <end position="316"/>
    </location>
</feature>
<dbReference type="GO" id="GO:0004674">
    <property type="term" value="F:protein serine/threonine kinase activity"/>
    <property type="evidence" value="ECO:0007669"/>
    <property type="project" value="UniProtKB-KW"/>
</dbReference>
<keyword evidence="3" id="KW-0547">Nucleotide-binding</keyword>
<evidence type="ECO:0000259" key="6">
    <source>
        <dbReference type="PROSITE" id="PS50011"/>
    </source>
</evidence>
<dbReference type="GO" id="GO:0005524">
    <property type="term" value="F:ATP binding"/>
    <property type="evidence" value="ECO:0007669"/>
    <property type="project" value="UniProtKB-KW"/>
</dbReference>
<dbReference type="GO" id="GO:0005634">
    <property type="term" value="C:nucleus"/>
    <property type="evidence" value="ECO:0007669"/>
    <property type="project" value="TreeGrafter"/>
</dbReference>
<keyword evidence="4" id="KW-0418">Kinase</keyword>
<dbReference type="SMART" id="SM00220">
    <property type="entry name" value="S_TKc"/>
    <property type="match status" value="1"/>
</dbReference>
<protein>
    <recommendedName>
        <fullName evidence="6">Protein kinase domain-containing protein</fullName>
    </recommendedName>
</protein>
<evidence type="ECO:0000256" key="1">
    <source>
        <dbReference type="ARBA" id="ARBA00022527"/>
    </source>
</evidence>
<gene>
    <name evidence="7" type="ORF">AMON00008_LOCUS20373</name>
</gene>
<evidence type="ECO:0000256" key="5">
    <source>
        <dbReference type="ARBA" id="ARBA00022840"/>
    </source>
</evidence>
<dbReference type="AlphaFoldDB" id="A0A7S4VH06"/>
<dbReference type="EMBL" id="HBNR01029879">
    <property type="protein sequence ID" value="CAE4583500.1"/>
    <property type="molecule type" value="Transcribed_RNA"/>
</dbReference>
<dbReference type="PANTHER" id="PTHR24345">
    <property type="entry name" value="SERINE/THREONINE-PROTEIN KINASE PLK"/>
    <property type="match status" value="1"/>
</dbReference>
<proteinExistence type="predicted"/>
<dbReference type="PROSITE" id="PS50011">
    <property type="entry name" value="PROTEIN_KINASE_DOM"/>
    <property type="match status" value="1"/>
</dbReference>
<reference evidence="7" key="1">
    <citation type="submission" date="2021-01" db="EMBL/GenBank/DDBJ databases">
        <authorList>
            <person name="Corre E."/>
            <person name="Pelletier E."/>
            <person name="Niang G."/>
            <person name="Scheremetjew M."/>
            <person name="Finn R."/>
            <person name="Kale V."/>
            <person name="Holt S."/>
            <person name="Cochrane G."/>
            <person name="Meng A."/>
            <person name="Brown T."/>
            <person name="Cohen L."/>
        </authorList>
    </citation>
    <scope>NUCLEOTIDE SEQUENCE</scope>
    <source>
        <strain evidence="7">CCMP3105</strain>
    </source>
</reference>
<keyword evidence="5" id="KW-0067">ATP-binding</keyword>
<accession>A0A7S4VH06</accession>
<dbReference type="Pfam" id="PF00069">
    <property type="entry name" value="Pkinase"/>
    <property type="match status" value="1"/>
</dbReference>